<evidence type="ECO:0000259" key="3">
    <source>
        <dbReference type="PROSITE" id="PS51186"/>
    </source>
</evidence>
<proteinExistence type="predicted"/>
<keyword evidence="1 4" id="KW-0808">Transferase</keyword>
<name>A0A849AAE8_9ACTN</name>
<dbReference type="CDD" id="cd04301">
    <property type="entry name" value="NAT_SF"/>
    <property type="match status" value="1"/>
</dbReference>
<dbReference type="InterPro" id="IPR000182">
    <property type="entry name" value="GNAT_dom"/>
</dbReference>
<dbReference type="RefSeq" id="WP_171200263.1">
    <property type="nucleotide sequence ID" value="NZ_JABEND010000007.1"/>
</dbReference>
<gene>
    <name evidence="4" type="ORF">HKD39_12765</name>
</gene>
<dbReference type="Proteomes" id="UP000562984">
    <property type="component" value="Unassembled WGS sequence"/>
</dbReference>
<evidence type="ECO:0000313" key="4">
    <source>
        <dbReference type="EMBL" id="NNG36566.1"/>
    </source>
</evidence>
<dbReference type="PROSITE" id="PS51186">
    <property type="entry name" value="GNAT"/>
    <property type="match status" value="1"/>
</dbReference>
<evidence type="ECO:0000256" key="1">
    <source>
        <dbReference type="ARBA" id="ARBA00022679"/>
    </source>
</evidence>
<accession>A0A849AAE8</accession>
<keyword evidence="2" id="KW-0012">Acyltransferase</keyword>
<evidence type="ECO:0000256" key="2">
    <source>
        <dbReference type="ARBA" id="ARBA00023315"/>
    </source>
</evidence>
<dbReference type="EMBL" id="JABEND010000007">
    <property type="protein sequence ID" value="NNG36566.1"/>
    <property type="molecule type" value="Genomic_DNA"/>
</dbReference>
<protein>
    <submittedName>
        <fullName evidence="4">GNAT family N-acetyltransferase</fullName>
    </submittedName>
</protein>
<feature type="domain" description="N-acetyltransferase" evidence="3">
    <location>
        <begin position="13"/>
        <end position="153"/>
    </location>
</feature>
<dbReference type="Pfam" id="PF00583">
    <property type="entry name" value="Acetyltransf_1"/>
    <property type="match status" value="1"/>
</dbReference>
<dbReference type="SUPFAM" id="SSF55729">
    <property type="entry name" value="Acyl-CoA N-acyltransferases (Nat)"/>
    <property type="match status" value="1"/>
</dbReference>
<organism evidence="4 5">
    <name type="scientific">Nakamurella aerolata</name>
    <dbReference type="NCBI Taxonomy" id="1656892"/>
    <lineage>
        <taxon>Bacteria</taxon>
        <taxon>Bacillati</taxon>
        <taxon>Actinomycetota</taxon>
        <taxon>Actinomycetes</taxon>
        <taxon>Nakamurellales</taxon>
        <taxon>Nakamurellaceae</taxon>
        <taxon>Nakamurella</taxon>
    </lineage>
</organism>
<dbReference type="InterPro" id="IPR016181">
    <property type="entry name" value="Acyl_CoA_acyltransferase"/>
</dbReference>
<sequence length="173" mass="18409">MAADSQFGVALTTLWHDVSSTGAPAGFLAGSPRSDIAKAAAATVEQLRSGRALGLALVAPDRSLVGFGKLTPGRGVDAHTGELSELMIAPLQQGNGLGTRLLTELIDRARALGLQQLRLAVRDGHRLEDFYRRFGATEYGRLPEWINLTDPADAGASAPRLVDLLLLRIDLRS</sequence>
<dbReference type="AlphaFoldDB" id="A0A849AAE8"/>
<evidence type="ECO:0000313" key="5">
    <source>
        <dbReference type="Proteomes" id="UP000562984"/>
    </source>
</evidence>
<dbReference type="GO" id="GO:0016747">
    <property type="term" value="F:acyltransferase activity, transferring groups other than amino-acyl groups"/>
    <property type="evidence" value="ECO:0007669"/>
    <property type="project" value="InterPro"/>
</dbReference>
<dbReference type="PANTHER" id="PTHR43877">
    <property type="entry name" value="AMINOALKYLPHOSPHONATE N-ACETYLTRANSFERASE-RELATED-RELATED"/>
    <property type="match status" value="1"/>
</dbReference>
<dbReference type="PANTHER" id="PTHR43877:SF2">
    <property type="entry name" value="AMINOALKYLPHOSPHONATE N-ACETYLTRANSFERASE-RELATED"/>
    <property type="match status" value="1"/>
</dbReference>
<dbReference type="InterPro" id="IPR050832">
    <property type="entry name" value="Bact_Acetyltransf"/>
</dbReference>
<dbReference type="Gene3D" id="3.40.630.30">
    <property type="match status" value="1"/>
</dbReference>
<reference evidence="4 5" key="1">
    <citation type="submission" date="2020-05" db="EMBL/GenBank/DDBJ databases">
        <title>Nakamurella sp. DB0629 isolated from air conditioner.</title>
        <authorList>
            <person name="Kim D.H."/>
            <person name="Kim D.-U."/>
        </authorList>
    </citation>
    <scope>NUCLEOTIDE SEQUENCE [LARGE SCALE GENOMIC DNA]</scope>
    <source>
        <strain evidence="4 5">DB0629</strain>
    </source>
</reference>
<comment type="caution">
    <text evidence="4">The sequence shown here is derived from an EMBL/GenBank/DDBJ whole genome shotgun (WGS) entry which is preliminary data.</text>
</comment>
<keyword evidence="5" id="KW-1185">Reference proteome</keyword>